<organism evidence="2">
    <name type="scientific">Culex pipiens</name>
    <name type="common">House mosquito</name>
    <dbReference type="NCBI Taxonomy" id="7175"/>
    <lineage>
        <taxon>Eukaryota</taxon>
        <taxon>Metazoa</taxon>
        <taxon>Ecdysozoa</taxon>
        <taxon>Arthropoda</taxon>
        <taxon>Hexapoda</taxon>
        <taxon>Insecta</taxon>
        <taxon>Pterygota</taxon>
        <taxon>Neoptera</taxon>
        <taxon>Endopterygota</taxon>
        <taxon>Diptera</taxon>
        <taxon>Nematocera</taxon>
        <taxon>Culicoidea</taxon>
        <taxon>Culicidae</taxon>
        <taxon>Culicinae</taxon>
        <taxon>Culicini</taxon>
        <taxon>Culex</taxon>
        <taxon>Culex</taxon>
    </lineage>
</organism>
<dbReference type="EMBL" id="HBUE01124884">
    <property type="protein sequence ID" value="CAG6494214.1"/>
    <property type="molecule type" value="Transcribed_RNA"/>
</dbReference>
<sequence>MAERVPPVSRSTPSGVTHRYVRDRQTPGRVERIVYLVYIIYYTFGRCNKLLFILNCTKLLSKFLKRKKANVTPLCKLDCLGSKICFCFQRGRNGPQLSAALENEKKKTFRQFSAILGLTFLCS</sequence>
<name>A0A8D8CGC0_CULPI</name>
<proteinExistence type="predicted"/>
<evidence type="ECO:0000313" key="2">
    <source>
        <dbReference type="EMBL" id="CAG6494214.1"/>
    </source>
</evidence>
<dbReference type="AlphaFoldDB" id="A0A8D8CGC0"/>
<accession>A0A8D8CGC0</accession>
<protein>
    <submittedName>
        <fullName evidence="2">(northern house mosquito) hypothetical protein</fullName>
    </submittedName>
</protein>
<reference evidence="2" key="1">
    <citation type="submission" date="2021-05" db="EMBL/GenBank/DDBJ databases">
        <authorList>
            <person name="Alioto T."/>
            <person name="Alioto T."/>
            <person name="Gomez Garrido J."/>
        </authorList>
    </citation>
    <scope>NUCLEOTIDE SEQUENCE</scope>
</reference>
<evidence type="ECO:0000256" key="1">
    <source>
        <dbReference type="SAM" id="MobiDB-lite"/>
    </source>
</evidence>
<feature type="region of interest" description="Disordered" evidence="1">
    <location>
        <begin position="1"/>
        <end position="20"/>
    </location>
</feature>
<dbReference type="EMBL" id="HBUE01124881">
    <property type="protein sequence ID" value="CAG6494211.1"/>
    <property type="molecule type" value="Transcribed_RNA"/>
</dbReference>